<dbReference type="OrthoDB" id="9770982at2"/>
<sequence>MRQRPDQLAAHLRKTLSPLYLVYGEEPLQAQEAADAIRAAARERGYSERECLTVETGFDWDTLRQQAASLSLFAGRRLLELRLGNAKPGDAGAKALSEYATRPAEDTVLLITAGKLDWSAQKTRWFTALDSAGVVVVCAPLDLRQLPAWIEKRLRARGLNPTPEAVMLLSERVEGNLLAAAQEIEKLVLTVADRQLTAEAVLAAVGDSSRYSIYDLVDAALLGQPQRVARVLNGLRGEDVEPVLINWVLHQEIRVLTALAFARSQRQPLEAIFAAHKVWDKRKPLLNQALQRLTLADCRQLLRTCSWIDRAIKGAETGSPWDALLASSLRLAGLELLPK</sequence>
<dbReference type="InterPro" id="IPR027417">
    <property type="entry name" value="P-loop_NTPase"/>
</dbReference>
<keyword evidence="5" id="KW-0235">DNA replication</keyword>
<dbReference type="RefSeq" id="WP_034432075.1">
    <property type="nucleotide sequence ID" value="NZ_CBTK010000112.1"/>
</dbReference>
<dbReference type="PANTHER" id="PTHR34388:SF1">
    <property type="entry name" value="DNA POLYMERASE III SUBUNIT DELTA"/>
    <property type="match status" value="1"/>
</dbReference>
<evidence type="ECO:0000256" key="7">
    <source>
        <dbReference type="ARBA" id="ARBA00034754"/>
    </source>
</evidence>
<dbReference type="InterPro" id="IPR008921">
    <property type="entry name" value="DNA_pol3_clamp-load_cplx_C"/>
</dbReference>
<dbReference type="InterPro" id="IPR032780">
    <property type="entry name" value="DNA_pol3_delt_C"/>
</dbReference>
<dbReference type="SUPFAM" id="SSF52540">
    <property type="entry name" value="P-loop containing nucleoside triphosphate hydrolases"/>
    <property type="match status" value="1"/>
</dbReference>
<comment type="similarity">
    <text evidence="7">Belongs to the DNA polymerase HolA subunit family.</text>
</comment>
<gene>
    <name evidence="12" type="ORF">BN874_20016</name>
</gene>
<dbReference type="PANTHER" id="PTHR34388">
    <property type="entry name" value="DNA POLYMERASE III SUBUNIT DELTA"/>
    <property type="match status" value="1"/>
</dbReference>
<reference evidence="12 13" key="1">
    <citation type="journal article" date="2014" name="ISME J.">
        <title>Candidatus Competibacter-lineage genomes retrieved from metagenomes reveal functional metabolic diversity.</title>
        <authorList>
            <person name="McIlroy S.J."/>
            <person name="Albertsen M."/>
            <person name="Andresen E.K."/>
            <person name="Saunders A.M."/>
            <person name="Kristiansen R."/>
            <person name="Stokholm-Bjerregaard M."/>
            <person name="Nielsen K.L."/>
            <person name="Nielsen P.H."/>
        </authorList>
    </citation>
    <scope>NUCLEOTIDE SEQUENCE [LARGE SCALE GENOMIC DNA]</scope>
    <source>
        <strain evidence="12 13">Run_B_J11</strain>
    </source>
</reference>
<evidence type="ECO:0000256" key="9">
    <source>
        <dbReference type="NCBIfam" id="TIGR01128"/>
    </source>
</evidence>
<proteinExistence type="inferred from homology"/>
<keyword evidence="13" id="KW-1185">Reference proteome</keyword>
<dbReference type="Proteomes" id="UP000019184">
    <property type="component" value="Unassembled WGS sequence"/>
</dbReference>
<accession>A0A7U7J3S5</accession>
<dbReference type="NCBIfam" id="TIGR01128">
    <property type="entry name" value="holA"/>
    <property type="match status" value="1"/>
</dbReference>
<evidence type="ECO:0000256" key="5">
    <source>
        <dbReference type="ARBA" id="ARBA00022705"/>
    </source>
</evidence>
<dbReference type="Pfam" id="PF06144">
    <property type="entry name" value="DNA_pol3_delta"/>
    <property type="match status" value="1"/>
</dbReference>
<dbReference type="InterPro" id="IPR005790">
    <property type="entry name" value="DNA_polIII_delta"/>
</dbReference>
<evidence type="ECO:0000256" key="3">
    <source>
        <dbReference type="ARBA" id="ARBA00022679"/>
    </source>
</evidence>
<evidence type="ECO:0000256" key="8">
    <source>
        <dbReference type="ARBA" id="ARBA00049244"/>
    </source>
</evidence>
<evidence type="ECO:0000259" key="11">
    <source>
        <dbReference type="Pfam" id="PF14840"/>
    </source>
</evidence>
<dbReference type="GO" id="GO:0003887">
    <property type="term" value="F:DNA-directed DNA polymerase activity"/>
    <property type="evidence" value="ECO:0007669"/>
    <property type="project" value="UniProtKB-UniRule"/>
</dbReference>
<evidence type="ECO:0000256" key="1">
    <source>
        <dbReference type="ARBA" id="ARBA00012417"/>
    </source>
</evidence>
<evidence type="ECO:0000256" key="2">
    <source>
        <dbReference type="ARBA" id="ARBA00017703"/>
    </source>
</evidence>
<dbReference type="Gene3D" id="1.10.8.60">
    <property type="match status" value="1"/>
</dbReference>
<keyword evidence="4 12" id="KW-0548">Nucleotidyltransferase</keyword>
<evidence type="ECO:0000313" key="13">
    <source>
        <dbReference type="Proteomes" id="UP000019184"/>
    </source>
</evidence>
<dbReference type="EMBL" id="CBTK010000112">
    <property type="protein sequence ID" value="CDH44896.1"/>
    <property type="molecule type" value="Genomic_DNA"/>
</dbReference>
<evidence type="ECO:0000313" key="12">
    <source>
        <dbReference type="EMBL" id="CDH44896.1"/>
    </source>
</evidence>
<evidence type="ECO:0000256" key="4">
    <source>
        <dbReference type="ARBA" id="ARBA00022695"/>
    </source>
</evidence>
<keyword evidence="3 12" id="KW-0808">Transferase</keyword>
<dbReference type="InterPro" id="IPR010372">
    <property type="entry name" value="DNA_pol3_delta_N"/>
</dbReference>
<evidence type="ECO:0000256" key="6">
    <source>
        <dbReference type="ARBA" id="ARBA00022932"/>
    </source>
</evidence>
<feature type="domain" description="DNA polymerase III subunit delta C-terminal" evidence="11">
    <location>
        <begin position="215"/>
        <end position="333"/>
    </location>
</feature>
<comment type="catalytic activity">
    <reaction evidence="8">
        <text>DNA(n) + a 2'-deoxyribonucleoside 5'-triphosphate = DNA(n+1) + diphosphate</text>
        <dbReference type="Rhea" id="RHEA:22508"/>
        <dbReference type="Rhea" id="RHEA-COMP:17339"/>
        <dbReference type="Rhea" id="RHEA-COMP:17340"/>
        <dbReference type="ChEBI" id="CHEBI:33019"/>
        <dbReference type="ChEBI" id="CHEBI:61560"/>
        <dbReference type="ChEBI" id="CHEBI:173112"/>
        <dbReference type="EC" id="2.7.7.7"/>
    </reaction>
</comment>
<protein>
    <recommendedName>
        <fullName evidence="2 9">DNA polymerase III subunit delta</fullName>
        <ecNumber evidence="1 9">2.7.7.7</ecNumber>
    </recommendedName>
</protein>
<dbReference type="Gene3D" id="3.40.50.300">
    <property type="entry name" value="P-loop containing nucleotide triphosphate hydrolases"/>
    <property type="match status" value="1"/>
</dbReference>
<dbReference type="Pfam" id="PF14840">
    <property type="entry name" value="DNA_pol3_delt_C"/>
    <property type="match status" value="1"/>
</dbReference>
<dbReference type="SUPFAM" id="SSF48019">
    <property type="entry name" value="post-AAA+ oligomerization domain-like"/>
    <property type="match status" value="1"/>
</dbReference>
<dbReference type="Gene3D" id="1.20.272.10">
    <property type="match status" value="1"/>
</dbReference>
<dbReference type="EC" id="2.7.7.7" evidence="1 9"/>
<organism evidence="12 13">
    <name type="scientific">Candidatus Contendobacter odensis Run_B_J11</name>
    <dbReference type="NCBI Taxonomy" id="1400861"/>
    <lineage>
        <taxon>Bacteria</taxon>
        <taxon>Pseudomonadati</taxon>
        <taxon>Pseudomonadota</taxon>
        <taxon>Gammaproteobacteria</taxon>
        <taxon>Candidatus Competibacteraceae</taxon>
        <taxon>Candidatus Contendibacter</taxon>
    </lineage>
</organism>
<evidence type="ECO:0000259" key="10">
    <source>
        <dbReference type="Pfam" id="PF06144"/>
    </source>
</evidence>
<feature type="domain" description="DNA polymerase III delta N-terminal" evidence="10">
    <location>
        <begin position="20"/>
        <end position="138"/>
    </location>
</feature>
<keyword evidence="6 12" id="KW-0239">DNA-directed DNA polymerase</keyword>
<dbReference type="GO" id="GO:0006261">
    <property type="term" value="P:DNA-templated DNA replication"/>
    <property type="evidence" value="ECO:0007669"/>
    <property type="project" value="TreeGrafter"/>
</dbReference>
<dbReference type="CDD" id="cd18138">
    <property type="entry name" value="HLD_clamp_pol_III_delta"/>
    <property type="match status" value="1"/>
</dbReference>
<dbReference type="AlphaFoldDB" id="A0A7U7J3S5"/>
<dbReference type="GO" id="GO:0009360">
    <property type="term" value="C:DNA polymerase III complex"/>
    <property type="evidence" value="ECO:0007669"/>
    <property type="project" value="UniProtKB-UniRule"/>
</dbReference>
<comment type="caution">
    <text evidence="12">The sequence shown here is derived from an EMBL/GenBank/DDBJ whole genome shotgun (WGS) entry which is preliminary data.</text>
</comment>
<dbReference type="GO" id="GO:0003677">
    <property type="term" value="F:DNA binding"/>
    <property type="evidence" value="ECO:0007669"/>
    <property type="project" value="InterPro"/>
</dbReference>
<name>A0A7U7J3S5_9GAMM</name>